<dbReference type="GO" id="GO:0030332">
    <property type="term" value="F:cyclin binding"/>
    <property type="evidence" value="ECO:0007669"/>
    <property type="project" value="TreeGrafter"/>
</dbReference>
<organism evidence="1">
    <name type="scientific">Solanum chilense</name>
    <name type="common">Tomato</name>
    <name type="synonym">Lycopersicon chilense</name>
    <dbReference type="NCBI Taxonomy" id="4083"/>
    <lineage>
        <taxon>Eukaryota</taxon>
        <taxon>Viridiplantae</taxon>
        <taxon>Streptophyta</taxon>
        <taxon>Embryophyta</taxon>
        <taxon>Tracheophyta</taxon>
        <taxon>Spermatophyta</taxon>
        <taxon>Magnoliopsida</taxon>
        <taxon>eudicotyledons</taxon>
        <taxon>Gunneridae</taxon>
        <taxon>Pentapetalae</taxon>
        <taxon>asterids</taxon>
        <taxon>lamiids</taxon>
        <taxon>Solanales</taxon>
        <taxon>Solanaceae</taxon>
        <taxon>Solanoideae</taxon>
        <taxon>Solaneae</taxon>
        <taxon>Solanum</taxon>
        <taxon>Solanum subgen. Lycopersicon</taxon>
    </lineage>
</organism>
<dbReference type="GO" id="GO:0000151">
    <property type="term" value="C:ubiquitin ligase complex"/>
    <property type="evidence" value="ECO:0007669"/>
    <property type="project" value="TreeGrafter"/>
</dbReference>
<name>A0A6N2C4U0_SOLCI</name>
<dbReference type="GO" id="GO:0006513">
    <property type="term" value="P:protein monoubiquitination"/>
    <property type="evidence" value="ECO:0007669"/>
    <property type="project" value="TreeGrafter"/>
</dbReference>
<dbReference type="PANTHER" id="PTHR31531">
    <property type="entry name" value="E3 UBIQUITIN-PROTEIN LIGASE E3D FAMILY MEMBER"/>
    <property type="match status" value="1"/>
</dbReference>
<protein>
    <recommendedName>
        <fullName evidence="2">Ubiquitin-conjugating enzyme E2C-binding protein</fullName>
    </recommendedName>
</protein>
<dbReference type="GO" id="GO:0051865">
    <property type="term" value="P:protein autoubiquitination"/>
    <property type="evidence" value="ECO:0007669"/>
    <property type="project" value="TreeGrafter"/>
</dbReference>
<dbReference type="AlphaFoldDB" id="A0A6N2C4U0"/>
<dbReference type="GO" id="GO:0005634">
    <property type="term" value="C:nucleus"/>
    <property type="evidence" value="ECO:0007669"/>
    <property type="project" value="TreeGrafter"/>
</dbReference>
<dbReference type="GO" id="GO:0043161">
    <property type="term" value="P:proteasome-mediated ubiquitin-dependent protein catabolic process"/>
    <property type="evidence" value="ECO:0007669"/>
    <property type="project" value="TreeGrafter"/>
</dbReference>
<proteinExistence type="predicted"/>
<dbReference type="PANTHER" id="PTHR31531:SF2">
    <property type="entry name" value="E3 UBIQUITIN-PROTEIN LIGASE E3D"/>
    <property type="match status" value="1"/>
</dbReference>
<dbReference type="GO" id="GO:0031624">
    <property type="term" value="F:ubiquitin conjugating enzyme binding"/>
    <property type="evidence" value="ECO:0007669"/>
    <property type="project" value="TreeGrafter"/>
</dbReference>
<reference evidence="1" key="1">
    <citation type="submission" date="2019-05" db="EMBL/GenBank/DDBJ databases">
        <title>The de novo reference genome and transcriptome assemblies of the wild tomato species Solanum chilense.</title>
        <authorList>
            <person name="Stam R."/>
            <person name="Nosenko T."/>
            <person name="Hoerger A.C."/>
            <person name="Stephan W."/>
            <person name="Seidel M.A."/>
            <person name="Kuhn J.M.M."/>
            <person name="Haberer G."/>
            <person name="Tellier A."/>
        </authorList>
    </citation>
    <scope>NUCLEOTIDE SEQUENCE</scope>
    <source>
        <tissue evidence="1">Mature leaves</tissue>
    </source>
</reference>
<accession>A0A6N2C4U0</accession>
<evidence type="ECO:0000313" key="1">
    <source>
        <dbReference type="EMBL" id="TMX02693.1"/>
    </source>
</evidence>
<dbReference type="GO" id="GO:0000209">
    <property type="term" value="P:protein polyubiquitination"/>
    <property type="evidence" value="ECO:0007669"/>
    <property type="project" value="TreeGrafter"/>
</dbReference>
<sequence length="553" mass="62383">MESTIKIMSSSSEPVFPASTVNPNCSKWRFTWEAQSHTSTLRLILFSSNIKPCTEITVNLSVEKSLLTVCFVEGDSIRVPVPRVLIDPEAPVHCRVFDDHVEIKLALLLPVDHPLISGLDLSEPEPEEEKLDSDTCFPFSVNHEIKKLSAMEEVHFYCRSCSTKLTKGIRLFNEMPSVDWQDVADNWFGTCCCSFGGISEQLVMKFAKSYSCTTGVCLITGASVIICKEDLVGCEFPVLKRDQTYDSQVNSAKMTSLRPCPDEKNNGVKPHNVVVKMMIDGDSSTSIHSKLKDEDKMKSLAGISSEANCDIKNHNTGCCSNNLSERFSKDKEYEMNTELLDKQKIFLKGCLGDAFMLRHSSLSKDVKWIEFLCPKCSSLIGAYPCSSDKAPLDDGVRLYKFNISTCLPVRGLNDIFREYTLERLFSRQLLEAAQEELTFRTVVRDIHTKRALSQIVLLNPNSWCYSGYCVHNVEPVAKINMYPVVRLLFSANINDTELEPRNVEEWVTKNQADEVFMLPSQVKELITNLEMANTMLPPSHMLLQGFYMSSLKR</sequence>
<gene>
    <name evidence="1" type="ORF">EJD97_020429</name>
</gene>
<dbReference type="GO" id="GO:0005829">
    <property type="term" value="C:cytosol"/>
    <property type="evidence" value="ECO:0007669"/>
    <property type="project" value="TreeGrafter"/>
</dbReference>
<dbReference type="GO" id="GO:0061630">
    <property type="term" value="F:ubiquitin protein ligase activity"/>
    <property type="evidence" value="ECO:0007669"/>
    <property type="project" value="TreeGrafter"/>
</dbReference>
<dbReference type="EMBL" id="RXGB01000593">
    <property type="protein sequence ID" value="TMX02693.1"/>
    <property type="molecule type" value="Genomic_DNA"/>
</dbReference>
<dbReference type="InterPro" id="IPR019193">
    <property type="entry name" value="UBQ-conj_enz_E2-bd_prot"/>
</dbReference>
<evidence type="ECO:0008006" key="2">
    <source>
        <dbReference type="Google" id="ProtNLM"/>
    </source>
</evidence>
<comment type="caution">
    <text evidence="1">The sequence shown here is derived from an EMBL/GenBank/DDBJ whole genome shotgun (WGS) entry which is preliminary data.</text>
</comment>